<protein>
    <submittedName>
        <fullName evidence="1">BrnT family toxin</fullName>
    </submittedName>
</protein>
<dbReference type="Gene3D" id="3.10.450.530">
    <property type="entry name" value="Ribonuclease toxin, BrnT, of type II toxin-antitoxin system"/>
    <property type="match status" value="1"/>
</dbReference>
<comment type="caution">
    <text evidence="1">The sequence shown here is derived from an EMBL/GenBank/DDBJ whole genome shotgun (WGS) entry which is preliminary data.</text>
</comment>
<evidence type="ECO:0000313" key="1">
    <source>
        <dbReference type="EMBL" id="MCQ8130554.1"/>
    </source>
</evidence>
<dbReference type="EMBL" id="JANIBK010000178">
    <property type="protein sequence ID" value="MCQ8130554.1"/>
    <property type="molecule type" value="Genomic_DNA"/>
</dbReference>
<organism evidence="1 2">
    <name type="scientific">Methylomonas rivi</name>
    <dbReference type="NCBI Taxonomy" id="2952226"/>
    <lineage>
        <taxon>Bacteria</taxon>
        <taxon>Pseudomonadati</taxon>
        <taxon>Pseudomonadota</taxon>
        <taxon>Gammaproteobacteria</taxon>
        <taxon>Methylococcales</taxon>
        <taxon>Methylococcaceae</taxon>
        <taxon>Methylomonas</taxon>
    </lineage>
</organism>
<evidence type="ECO:0000313" key="2">
    <source>
        <dbReference type="Proteomes" id="UP001524586"/>
    </source>
</evidence>
<name>A0ABT1U9K7_9GAMM</name>
<keyword evidence="2" id="KW-1185">Reference proteome</keyword>
<dbReference type="InterPro" id="IPR038573">
    <property type="entry name" value="BrnT_sf"/>
</dbReference>
<accession>A0ABT1U9K7</accession>
<gene>
    <name evidence="1" type="ORF">NP596_18990</name>
</gene>
<dbReference type="Pfam" id="PF04365">
    <property type="entry name" value="BrnT_toxin"/>
    <property type="match status" value="1"/>
</dbReference>
<sequence>MHFEWDPKKATANRRKHGVTFEEASSALRDVFSATAHDPDHSDDEERFITFGVSSQGRLLTVAHTDRGNAIRIISARLATNIERQIYEEG</sequence>
<dbReference type="InterPro" id="IPR007460">
    <property type="entry name" value="BrnT_toxin"/>
</dbReference>
<dbReference type="Proteomes" id="UP001524586">
    <property type="component" value="Unassembled WGS sequence"/>
</dbReference>
<reference evidence="1 2" key="1">
    <citation type="submission" date="2022-07" db="EMBL/GenBank/DDBJ databases">
        <title>Methylomonas rivi sp. nov., Methylomonas rosea sp. nov., Methylomonas aureus sp. nov. and Methylomonas subterranea sp. nov., four novel methanotrophs isolated from a freshwater creek and the deep terrestrial subsurface.</title>
        <authorList>
            <person name="Abin C."/>
            <person name="Sankaranarayanan K."/>
            <person name="Garner C."/>
            <person name="Sindelar R."/>
            <person name="Kotary K."/>
            <person name="Garner R."/>
            <person name="Barclay S."/>
            <person name="Lawson P."/>
            <person name="Krumholz L."/>
        </authorList>
    </citation>
    <scope>NUCLEOTIDE SEQUENCE [LARGE SCALE GENOMIC DNA]</scope>
    <source>
        <strain evidence="1 2">WSC-6</strain>
    </source>
</reference>
<dbReference type="RefSeq" id="WP_256616977.1">
    <property type="nucleotide sequence ID" value="NZ_JANIBK010000178.1"/>
</dbReference>
<proteinExistence type="predicted"/>